<comment type="caution">
    <text evidence="6">The sequence shown here is derived from an EMBL/GenBank/DDBJ whole genome shotgun (WGS) entry which is preliminary data.</text>
</comment>
<dbReference type="Pfam" id="PF03466">
    <property type="entry name" value="LysR_substrate"/>
    <property type="match status" value="1"/>
</dbReference>
<keyword evidence="2" id="KW-0805">Transcription regulation</keyword>
<dbReference type="InterPro" id="IPR000847">
    <property type="entry name" value="LysR_HTH_N"/>
</dbReference>
<dbReference type="PROSITE" id="PS50931">
    <property type="entry name" value="HTH_LYSR"/>
    <property type="match status" value="1"/>
</dbReference>
<dbReference type="InterPro" id="IPR036390">
    <property type="entry name" value="WH_DNA-bd_sf"/>
</dbReference>
<sequence length="299" mass="34054">MNQSDFGQLLIFHSIVQEKSITNAARKLGITVPSVSKALKILEHNVGIALFVRTTRKLQLTDAGEQLYNQTREPISRLQNTWQHIGDQYQQPSGLVRITLSQLHFELIFKPFYAEFCARYPKIILEFSINNASVDLIEAGFDLGVRFGNNLTDNVVAKPIYPAFRQGLYVSLDYASKYGIPKTLDDLQHHRMIGFRFMSSNRIEPLFLQINGENKLQPIENTLIFNDSEQVLDATLQGVGIGRIFEPLATNSALVPVLEEYWITFPANYLYYLPTPVKAKKIQLLIDFLMEKFGVYTSS</sequence>
<dbReference type="InterPro" id="IPR058163">
    <property type="entry name" value="LysR-type_TF_proteobact-type"/>
</dbReference>
<dbReference type="GO" id="GO:0003677">
    <property type="term" value="F:DNA binding"/>
    <property type="evidence" value="ECO:0007669"/>
    <property type="project" value="UniProtKB-KW"/>
</dbReference>
<dbReference type="GO" id="GO:0003700">
    <property type="term" value="F:DNA-binding transcription factor activity"/>
    <property type="evidence" value="ECO:0007669"/>
    <property type="project" value="InterPro"/>
</dbReference>
<dbReference type="SUPFAM" id="SSF46785">
    <property type="entry name" value="Winged helix' DNA-binding domain"/>
    <property type="match status" value="1"/>
</dbReference>
<dbReference type="PRINTS" id="PR00039">
    <property type="entry name" value="HTHLYSR"/>
</dbReference>
<accession>A0AA91FME1</accession>
<protein>
    <recommendedName>
        <fullName evidence="5">HTH lysR-type domain-containing protein</fullName>
    </recommendedName>
</protein>
<reference evidence="6" key="1">
    <citation type="submission" date="2016-06" db="EMBL/GenBank/DDBJ databases">
        <title>Draft genome of Moraxella osloensis CCUG 67237.</title>
        <authorList>
            <person name="Salva-Serra F."/>
            <person name="Engstrom-Jakobsson H."/>
            <person name="Thorell K."/>
            <person name="Gonzales-Siles L."/>
            <person name="Karlsson R."/>
            <person name="Boulund F."/>
            <person name="Engstrand L."/>
            <person name="Kristiansson E."/>
            <person name="Moore E."/>
        </authorList>
    </citation>
    <scope>NUCLEOTIDE SEQUENCE [LARGE SCALE GENOMIC DNA]</scope>
    <source>
        <strain evidence="6">CCUG 67237</strain>
    </source>
</reference>
<evidence type="ECO:0000256" key="1">
    <source>
        <dbReference type="ARBA" id="ARBA00009437"/>
    </source>
</evidence>
<organism evidence="6">
    <name type="scientific">Faucicola osloensis</name>
    <name type="common">Moraxella osloensis</name>
    <dbReference type="NCBI Taxonomy" id="34062"/>
    <lineage>
        <taxon>Bacteria</taxon>
        <taxon>Pseudomonadati</taxon>
        <taxon>Pseudomonadota</taxon>
        <taxon>Gammaproteobacteria</taxon>
        <taxon>Moraxellales</taxon>
        <taxon>Moraxellaceae</taxon>
        <taxon>Faucicola</taxon>
    </lineage>
</organism>
<keyword evidence="3" id="KW-0238">DNA-binding</keyword>
<keyword evidence="4" id="KW-0804">Transcription</keyword>
<dbReference type="FunFam" id="1.10.10.10:FF:000001">
    <property type="entry name" value="LysR family transcriptional regulator"/>
    <property type="match status" value="1"/>
</dbReference>
<dbReference type="InterPro" id="IPR036388">
    <property type="entry name" value="WH-like_DNA-bd_sf"/>
</dbReference>
<dbReference type="PANTHER" id="PTHR30537">
    <property type="entry name" value="HTH-TYPE TRANSCRIPTIONAL REGULATOR"/>
    <property type="match status" value="1"/>
</dbReference>
<name>A0AA91FME1_FAUOS</name>
<evidence type="ECO:0000256" key="2">
    <source>
        <dbReference type="ARBA" id="ARBA00023015"/>
    </source>
</evidence>
<comment type="similarity">
    <text evidence="1">Belongs to the LysR transcriptional regulatory family.</text>
</comment>
<dbReference type="SUPFAM" id="SSF53850">
    <property type="entry name" value="Periplasmic binding protein-like II"/>
    <property type="match status" value="1"/>
</dbReference>
<dbReference type="EMBL" id="LZMT01000022">
    <property type="protein sequence ID" value="OBX63951.1"/>
    <property type="molecule type" value="Genomic_DNA"/>
</dbReference>
<dbReference type="AlphaFoldDB" id="A0AA91FME1"/>
<proteinExistence type="inferred from homology"/>
<evidence type="ECO:0000256" key="3">
    <source>
        <dbReference type="ARBA" id="ARBA00023125"/>
    </source>
</evidence>
<feature type="domain" description="HTH lysR-type" evidence="5">
    <location>
        <begin position="1"/>
        <end position="61"/>
    </location>
</feature>
<evidence type="ECO:0000256" key="4">
    <source>
        <dbReference type="ARBA" id="ARBA00023163"/>
    </source>
</evidence>
<dbReference type="PANTHER" id="PTHR30537:SF5">
    <property type="entry name" value="HTH-TYPE TRANSCRIPTIONAL ACTIVATOR TTDR-RELATED"/>
    <property type="match status" value="1"/>
</dbReference>
<dbReference type="InterPro" id="IPR005119">
    <property type="entry name" value="LysR_subst-bd"/>
</dbReference>
<evidence type="ECO:0000259" key="5">
    <source>
        <dbReference type="PROSITE" id="PS50931"/>
    </source>
</evidence>
<dbReference type="Gene3D" id="3.40.190.290">
    <property type="match status" value="1"/>
</dbReference>
<dbReference type="Pfam" id="PF00126">
    <property type="entry name" value="HTH_1"/>
    <property type="match status" value="1"/>
</dbReference>
<gene>
    <name evidence="6" type="ORF">A9299_10485</name>
</gene>
<evidence type="ECO:0000313" key="6">
    <source>
        <dbReference type="EMBL" id="OBX63951.1"/>
    </source>
</evidence>
<dbReference type="Gene3D" id="1.10.10.10">
    <property type="entry name" value="Winged helix-like DNA-binding domain superfamily/Winged helix DNA-binding domain"/>
    <property type="match status" value="1"/>
</dbReference>